<comment type="caution">
    <text evidence="6">The sequence shown here is derived from an EMBL/GenBank/DDBJ whole genome shotgun (WGS) entry which is preliminary data.</text>
</comment>
<name>A0A1B7LCU0_9FIRM</name>
<evidence type="ECO:0000259" key="5">
    <source>
        <dbReference type="PROSITE" id="PS50931"/>
    </source>
</evidence>
<keyword evidence="2" id="KW-0805">Transcription regulation</keyword>
<keyword evidence="7" id="KW-1185">Reference proteome</keyword>
<dbReference type="PRINTS" id="PR00039">
    <property type="entry name" value="HTHLYSR"/>
</dbReference>
<dbReference type="GO" id="GO:0000976">
    <property type="term" value="F:transcription cis-regulatory region binding"/>
    <property type="evidence" value="ECO:0007669"/>
    <property type="project" value="TreeGrafter"/>
</dbReference>
<keyword evidence="3" id="KW-0238">DNA-binding</keyword>
<dbReference type="FunFam" id="1.10.10.10:FF:000001">
    <property type="entry name" value="LysR family transcriptional regulator"/>
    <property type="match status" value="1"/>
</dbReference>
<protein>
    <recommendedName>
        <fullName evidence="5">HTH lysR-type domain-containing protein</fullName>
    </recommendedName>
</protein>
<dbReference type="Gene3D" id="3.40.190.290">
    <property type="match status" value="1"/>
</dbReference>
<evidence type="ECO:0000313" key="7">
    <source>
        <dbReference type="Proteomes" id="UP000078532"/>
    </source>
</evidence>
<evidence type="ECO:0000313" key="6">
    <source>
        <dbReference type="EMBL" id="OAT80730.1"/>
    </source>
</evidence>
<dbReference type="Proteomes" id="UP000078532">
    <property type="component" value="Unassembled WGS sequence"/>
</dbReference>
<dbReference type="EMBL" id="LYVF01000174">
    <property type="protein sequence ID" value="OAT80730.1"/>
    <property type="molecule type" value="Genomic_DNA"/>
</dbReference>
<keyword evidence="4" id="KW-0804">Transcription</keyword>
<organism evidence="6 7">
    <name type="scientific">Desulfotomaculum copahuensis</name>
    <dbReference type="NCBI Taxonomy" id="1838280"/>
    <lineage>
        <taxon>Bacteria</taxon>
        <taxon>Bacillati</taxon>
        <taxon>Bacillota</taxon>
        <taxon>Clostridia</taxon>
        <taxon>Eubacteriales</taxon>
        <taxon>Desulfotomaculaceae</taxon>
        <taxon>Desulfotomaculum</taxon>
    </lineage>
</organism>
<dbReference type="PROSITE" id="PS50931">
    <property type="entry name" value="HTH_LYSR"/>
    <property type="match status" value="1"/>
</dbReference>
<dbReference type="Pfam" id="PF00126">
    <property type="entry name" value="HTH_1"/>
    <property type="match status" value="1"/>
</dbReference>
<gene>
    <name evidence="6" type="ORF">A6M21_12790</name>
</gene>
<dbReference type="OrthoDB" id="9785745at2"/>
<evidence type="ECO:0000256" key="2">
    <source>
        <dbReference type="ARBA" id="ARBA00023015"/>
    </source>
</evidence>
<dbReference type="InterPro" id="IPR000847">
    <property type="entry name" value="LysR_HTH_N"/>
</dbReference>
<dbReference type="PANTHER" id="PTHR30126:SF39">
    <property type="entry name" value="HTH-TYPE TRANSCRIPTIONAL REGULATOR CYSL"/>
    <property type="match status" value="1"/>
</dbReference>
<reference evidence="6 7" key="1">
    <citation type="submission" date="2016-04" db="EMBL/GenBank/DDBJ databases">
        <authorList>
            <person name="Evans L.H."/>
            <person name="Alamgir A."/>
            <person name="Owens N."/>
            <person name="Weber N.D."/>
            <person name="Virtaneva K."/>
            <person name="Barbian K."/>
            <person name="Babar A."/>
            <person name="Rosenke K."/>
        </authorList>
    </citation>
    <scope>NUCLEOTIDE SEQUENCE [LARGE SCALE GENOMIC DNA]</scope>
    <source>
        <strain evidence="6 7">LMa1</strain>
    </source>
</reference>
<dbReference type="Gene3D" id="1.10.10.10">
    <property type="entry name" value="Winged helix-like DNA-binding domain superfamily/Winged helix DNA-binding domain"/>
    <property type="match status" value="1"/>
</dbReference>
<accession>A0A1B7LCU0</accession>
<evidence type="ECO:0000256" key="3">
    <source>
        <dbReference type="ARBA" id="ARBA00023125"/>
    </source>
</evidence>
<dbReference type="STRING" id="1838280.A6M21_12790"/>
<dbReference type="SUPFAM" id="SSF46785">
    <property type="entry name" value="Winged helix' DNA-binding domain"/>
    <property type="match status" value="1"/>
</dbReference>
<dbReference type="Pfam" id="PF03466">
    <property type="entry name" value="LysR_substrate"/>
    <property type="match status" value="1"/>
</dbReference>
<sequence>MLELNLYQLRVFYTVARLLNYSRAGEELALSQPAVSRQVAGLEKSLGLDLFVRQGRRITLTDAGRCLFEYADRIFDLAGEARRAVTQFKDLERGRILLGACSVAAAHVLPPVLRDFQQLHPHIEISLRTGNSGRIAQLAAGGELDLAFTGSPACPPGLQCEPFLPDELLLITSPGHPLAGKSDPQPAVLKEQTLIWRERGSAARDAVEQYLARHGVKPGRVLEIPDTETIKRLVSANLGVAFVSRRAVSLEASAGMLALIPGPAMRIPGEIYLVSAKFKHHIPPVLALINHLYKYQPPPAENID</sequence>
<dbReference type="InterPro" id="IPR036390">
    <property type="entry name" value="WH_DNA-bd_sf"/>
</dbReference>
<dbReference type="InterPro" id="IPR005119">
    <property type="entry name" value="LysR_subst-bd"/>
</dbReference>
<evidence type="ECO:0000256" key="1">
    <source>
        <dbReference type="ARBA" id="ARBA00009437"/>
    </source>
</evidence>
<proteinExistence type="inferred from homology"/>
<feature type="domain" description="HTH lysR-type" evidence="5">
    <location>
        <begin position="4"/>
        <end position="61"/>
    </location>
</feature>
<dbReference type="InterPro" id="IPR036388">
    <property type="entry name" value="WH-like_DNA-bd_sf"/>
</dbReference>
<dbReference type="SUPFAM" id="SSF53850">
    <property type="entry name" value="Periplasmic binding protein-like II"/>
    <property type="match status" value="1"/>
</dbReference>
<dbReference type="GO" id="GO:0003700">
    <property type="term" value="F:DNA-binding transcription factor activity"/>
    <property type="evidence" value="ECO:0007669"/>
    <property type="project" value="InterPro"/>
</dbReference>
<evidence type="ECO:0000256" key="4">
    <source>
        <dbReference type="ARBA" id="ARBA00023163"/>
    </source>
</evidence>
<dbReference type="RefSeq" id="WP_066669446.1">
    <property type="nucleotide sequence ID" value="NZ_LYVF01000174.1"/>
</dbReference>
<dbReference type="PANTHER" id="PTHR30126">
    <property type="entry name" value="HTH-TYPE TRANSCRIPTIONAL REGULATOR"/>
    <property type="match status" value="1"/>
</dbReference>
<dbReference type="AlphaFoldDB" id="A0A1B7LCU0"/>
<comment type="similarity">
    <text evidence="1">Belongs to the LysR transcriptional regulatory family.</text>
</comment>